<sequence>MVEETDLFGNPIAPLKPREAPRPPVNDMELVERILREASSVGFVVVGVREDVYRRVTDDLVEKASSDVDAAVHQLIDAKWLEVGGTHTVRYDRYSGPARSVLVPRKSKQTAYRWQSLSKPEAWGSRGRGKSAA</sequence>
<evidence type="ECO:0000256" key="1">
    <source>
        <dbReference type="SAM" id="MobiDB-lite"/>
    </source>
</evidence>
<keyword evidence="3" id="KW-1185">Reference proteome</keyword>
<dbReference type="STRING" id="418495.SAMN05216215_103365"/>
<dbReference type="EMBL" id="FNOK01000033">
    <property type="protein sequence ID" value="SDY71944.1"/>
    <property type="molecule type" value="Genomic_DNA"/>
</dbReference>
<evidence type="ECO:0000313" key="3">
    <source>
        <dbReference type="Proteomes" id="UP000199529"/>
    </source>
</evidence>
<dbReference type="Proteomes" id="UP000199529">
    <property type="component" value="Unassembled WGS sequence"/>
</dbReference>
<organism evidence="2 3">
    <name type="scientific">Saccharopolyspora shandongensis</name>
    <dbReference type="NCBI Taxonomy" id="418495"/>
    <lineage>
        <taxon>Bacteria</taxon>
        <taxon>Bacillati</taxon>
        <taxon>Actinomycetota</taxon>
        <taxon>Actinomycetes</taxon>
        <taxon>Pseudonocardiales</taxon>
        <taxon>Pseudonocardiaceae</taxon>
        <taxon>Saccharopolyspora</taxon>
    </lineage>
</organism>
<evidence type="ECO:0000313" key="2">
    <source>
        <dbReference type="EMBL" id="SDY71944.1"/>
    </source>
</evidence>
<proteinExistence type="predicted"/>
<feature type="region of interest" description="Disordered" evidence="1">
    <location>
        <begin position="1"/>
        <end position="24"/>
    </location>
</feature>
<dbReference type="AlphaFoldDB" id="A0A1H3M6L6"/>
<accession>A0A1H3M6L6</accession>
<reference evidence="3" key="1">
    <citation type="submission" date="2016-10" db="EMBL/GenBank/DDBJ databases">
        <authorList>
            <person name="Varghese N."/>
            <person name="Submissions S."/>
        </authorList>
    </citation>
    <scope>NUCLEOTIDE SEQUENCE [LARGE SCALE GENOMIC DNA]</scope>
    <source>
        <strain evidence="3">CGMCC 4.3530</strain>
    </source>
</reference>
<protein>
    <submittedName>
        <fullName evidence="2">Uncharacterized protein</fullName>
    </submittedName>
</protein>
<gene>
    <name evidence="2" type="ORF">SAMN05216215_103365</name>
</gene>
<name>A0A1H3M6L6_9PSEU</name>